<keyword evidence="5" id="KW-0251">Elongation factor</keyword>
<dbReference type="Gene3D" id="3.40.30.10">
    <property type="entry name" value="Glutaredoxin"/>
    <property type="match status" value="1"/>
</dbReference>
<dbReference type="GO" id="GO:0005737">
    <property type="term" value="C:cytoplasm"/>
    <property type="evidence" value="ECO:0007669"/>
    <property type="project" value="TreeGrafter"/>
</dbReference>
<dbReference type="PANTHER" id="PTHR43986">
    <property type="entry name" value="ELONGATION FACTOR 1-GAMMA"/>
    <property type="match status" value="1"/>
</dbReference>
<dbReference type="InterPro" id="IPR040079">
    <property type="entry name" value="Glutathione_S-Trfase"/>
</dbReference>
<comment type="similarity">
    <text evidence="1 2">Belongs to the GST superfamily.</text>
</comment>
<dbReference type="InterPro" id="IPR010987">
    <property type="entry name" value="Glutathione-S-Trfase_C-like"/>
</dbReference>
<dbReference type="SUPFAM" id="SSF47616">
    <property type="entry name" value="GST C-terminal domain-like"/>
    <property type="match status" value="1"/>
</dbReference>
<dbReference type="PROSITE" id="PS50405">
    <property type="entry name" value="GST_CTER"/>
    <property type="match status" value="1"/>
</dbReference>
<dbReference type="InterPro" id="IPR050802">
    <property type="entry name" value="EF-GSTs"/>
</dbReference>
<comment type="caution">
    <text evidence="5">The sequence shown here is derived from an EMBL/GenBank/DDBJ whole genome shotgun (WGS) entry which is preliminary data.</text>
</comment>
<name>A0AAV9G5W4_9PEZI</name>
<dbReference type="Pfam" id="PF02798">
    <property type="entry name" value="GST_N"/>
    <property type="match status" value="1"/>
</dbReference>
<evidence type="ECO:0000256" key="1">
    <source>
        <dbReference type="ARBA" id="ARBA00007409"/>
    </source>
</evidence>
<accession>A0AAV9G5W4</accession>
<evidence type="ECO:0000259" key="3">
    <source>
        <dbReference type="PROSITE" id="PS50404"/>
    </source>
</evidence>
<reference evidence="5" key="2">
    <citation type="submission" date="2023-05" db="EMBL/GenBank/DDBJ databases">
        <authorList>
            <consortium name="Lawrence Berkeley National Laboratory"/>
            <person name="Steindorff A."/>
            <person name="Hensen N."/>
            <person name="Bonometti L."/>
            <person name="Westerberg I."/>
            <person name="Brannstrom I.O."/>
            <person name="Guillou S."/>
            <person name="Cros-Aarteil S."/>
            <person name="Calhoun S."/>
            <person name="Haridas S."/>
            <person name="Kuo A."/>
            <person name="Mondo S."/>
            <person name="Pangilinan J."/>
            <person name="Riley R."/>
            <person name="Labutti K."/>
            <person name="Andreopoulos B."/>
            <person name="Lipzen A."/>
            <person name="Chen C."/>
            <person name="Yanf M."/>
            <person name="Daum C."/>
            <person name="Ng V."/>
            <person name="Clum A."/>
            <person name="Ohm R."/>
            <person name="Martin F."/>
            <person name="Silar P."/>
            <person name="Natvig D."/>
            <person name="Lalanne C."/>
            <person name="Gautier V."/>
            <person name="Ament-Velasquez S.L."/>
            <person name="Kruys A."/>
            <person name="Hutchinson M.I."/>
            <person name="Powell A.J."/>
            <person name="Barry K."/>
            <person name="Miller A.N."/>
            <person name="Grigoriev I.V."/>
            <person name="Debuchy R."/>
            <person name="Gladieux P."/>
            <person name="Thoren M.H."/>
            <person name="Johannesson H."/>
        </authorList>
    </citation>
    <scope>NUCLEOTIDE SEQUENCE</scope>
    <source>
        <strain evidence="5">PSN243</strain>
    </source>
</reference>
<dbReference type="GO" id="GO:0005634">
    <property type="term" value="C:nucleus"/>
    <property type="evidence" value="ECO:0007669"/>
    <property type="project" value="TreeGrafter"/>
</dbReference>
<evidence type="ECO:0000313" key="5">
    <source>
        <dbReference type="EMBL" id="KAK4443553.1"/>
    </source>
</evidence>
<dbReference type="EMBL" id="MU865991">
    <property type="protein sequence ID" value="KAK4443553.1"/>
    <property type="molecule type" value="Genomic_DNA"/>
</dbReference>
<dbReference type="InterPro" id="IPR004046">
    <property type="entry name" value="GST_C"/>
</dbReference>
<gene>
    <name evidence="5" type="ORF">QBC34DRAFT_310845</name>
</gene>
<evidence type="ECO:0000313" key="6">
    <source>
        <dbReference type="Proteomes" id="UP001321760"/>
    </source>
</evidence>
<dbReference type="CDD" id="cd03044">
    <property type="entry name" value="GST_N_EF1Bgamma"/>
    <property type="match status" value="1"/>
</dbReference>
<dbReference type="GO" id="GO:0003746">
    <property type="term" value="F:translation elongation factor activity"/>
    <property type="evidence" value="ECO:0007669"/>
    <property type="project" value="UniProtKB-KW"/>
</dbReference>
<dbReference type="PROSITE" id="PS50404">
    <property type="entry name" value="GST_NTER"/>
    <property type="match status" value="1"/>
</dbReference>
<dbReference type="Gene3D" id="1.20.1050.10">
    <property type="match status" value="1"/>
</dbReference>
<dbReference type="InterPro" id="IPR004045">
    <property type="entry name" value="Glutathione_S-Trfase_N"/>
</dbReference>
<dbReference type="SFLD" id="SFLDG00358">
    <property type="entry name" value="Main_(cytGST)"/>
    <property type="match status" value="1"/>
</dbReference>
<dbReference type="AlphaFoldDB" id="A0AAV9G5W4"/>
<dbReference type="InterPro" id="IPR036249">
    <property type="entry name" value="Thioredoxin-like_sf"/>
</dbReference>
<organism evidence="5 6">
    <name type="scientific">Podospora aff. communis PSN243</name>
    <dbReference type="NCBI Taxonomy" id="3040156"/>
    <lineage>
        <taxon>Eukaryota</taxon>
        <taxon>Fungi</taxon>
        <taxon>Dikarya</taxon>
        <taxon>Ascomycota</taxon>
        <taxon>Pezizomycotina</taxon>
        <taxon>Sordariomycetes</taxon>
        <taxon>Sordariomycetidae</taxon>
        <taxon>Sordariales</taxon>
        <taxon>Podosporaceae</taxon>
        <taxon>Podospora</taxon>
    </lineage>
</organism>
<dbReference type="PANTHER" id="PTHR43986:SF10">
    <property type="entry name" value="ELONGATION FACTOR EEF-1B GAMMA SUBUNIT, PUTATIVE (AFU_ORTHOLOGUE AFUA_1G17120)-RELATED"/>
    <property type="match status" value="1"/>
</dbReference>
<sequence>MAPFATIYSYPNNFRVQRAHALAALGGLELVDSSDFIMGTTNRSEEFLAKFPMGKVPVLETSDGFCLSEGQAIARFIAESGSKAEQLLGADVKTRAKIEEWSSFAEQEICANIVPPLVMTILKIIPFDEAKYNQCLGNLERAIKRVEVALKNGSGKFLVGDQLTLADIMVTGPLHLAAQLLMDPELLKAAPSLKGYLEGIFEFPEVKGAFGELKFCEARVKGQ</sequence>
<dbReference type="SUPFAM" id="SSF52833">
    <property type="entry name" value="Thioredoxin-like"/>
    <property type="match status" value="1"/>
</dbReference>
<evidence type="ECO:0000256" key="2">
    <source>
        <dbReference type="RuleBase" id="RU003494"/>
    </source>
</evidence>
<dbReference type="InterPro" id="IPR036282">
    <property type="entry name" value="Glutathione-S-Trfase_C_sf"/>
</dbReference>
<keyword evidence="5" id="KW-0648">Protein biosynthesis</keyword>
<reference evidence="5" key="1">
    <citation type="journal article" date="2023" name="Mol. Phylogenet. Evol.">
        <title>Genome-scale phylogeny and comparative genomics of the fungal order Sordariales.</title>
        <authorList>
            <person name="Hensen N."/>
            <person name="Bonometti L."/>
            <person name="Westerberg I."/>
            <person name="Brannstrom I.O."/>
            <person name="Guillou S."/>
            <person name="Cros-Aarteil S."/>
            <person name="Calhoun S."/>
            <person name="Haridas S."/>
            <person name="Kuo A."/>
            <person name="Mondo S."/>
            <person name="Pangilinan J."/>
            <person name="Riley R."/>
            <person name="LaButti K."/>
            <person name="Andreopoulos B."/>
            <person name="Lipzen A."/>
            <person name="Chen C."/>
            <person name="Yan M."/>
            <person name="Daum C."/>
            <person name="Ng V."/>
            <person name="Clum A."/>
            <person name="Steindorff A."/>
            <person name="Ohm R.A."/>
            <person name="Martin F."/>
            <person name="Silar P."/>
            <person name="Natvig D.O."/>
            <person name="Lalanne C."/>
            <person name="Gautier V."/>
            <person name="Ament-Velasquez S.L."/>
            <person name="Kruys A."/>
            <person name="Hutchinson M.I."/>
            <person name="Powell A.J."/>
            <person name="Barry K."/>
            <person name="Miller A.N."/>
            <person name="Grigoriev I.V."/>
            <person name="Debuchy R."/>
            <person name="Gladieux P."/>
            <person name="Hiltunen Thoren M."/>
            <person name="Johannesson H."/>
        </authorList>
    </citation>
    <scope>NUCLEOTIDE SEQUENCE</scope>
    <source>
        <strain evidence="5">PSN243</strain>
    </source>
</reference>
<keyword evidence="6" id="KW-1185">Reference proteome</keyword>
<feature type="domain" description="GST N-terminal" evidence="3">
    <location>
        <begin position="3"/>
        <end position="85"/>
    </location>
</feature>
<proteinExistence type="inferred from homology"/>
<dbReference type="Proteomes" id="UP001321760">
    <property type="component" value="Unassembled WGS sequence"/>
</dbReference>
<evidence type="ECO:0000259" key="4">
    <source>
        <dbReference type="PROSITE" id="PS50405"/>
    </source>
</evidence>
<feature type="domain" description="GST C-terminal" evidence="4">
    <location>
        <begin position="91"/>
        <end position="220"/>
    </location>
</feature>
<dbReference type="SFLD" id="SFLDS00019">
    <property type="entry name" value="Glutathione_Transferase_(cytos"/>
    <property type="match status" value="1"/>
</dbReference>
<protein>
    <submittedName>
        <fullName evidence="5">Elongation factor 1-gamma</fullName>
    </submittedName>
</protein>
<dbReference type="Pfam" id="PF00043">
    <property type="entry name" value="GST_C"/>
    <property type="match status" value="1"/>
</dbReference>